<dbReference type="InterPro" id="IPR000092">
    <property type="entry name" value="Polyprenyl_synt"/>
</dbReference>
<keyword evidence="8" id="KW-0460">Magnesium</keyword>
<evidence type="ECO:0000256" key="10">
    <source>
        <dbReference type="ARBA" id="ARBA00023242"/>
    </source>
</evidence>
<feature type="compositionally biased region" description="Acidic residues" evidence="12">
    <location>
        <begin position="262"/>
        <end position="277"/>
    </location>
</feature>
<protein>
    <recommendedName>
        <fullName evidence="11">DNA-directed RNA polymerase subunit</fullName>
        <ecNumber evidence="11">2.7.7.6</ecNumber>
    </recommendedName>
</protein>
<reference evidence="14 15" key="1">
    <citation type="submission" date="2021-04" db="EMBL/GenBank/DDBJ databases">
        <authorList>
            <person name="Bliznina A."/>
        </authorList>
    </citation>
    <scope>NUCLEOTIDE SEQUENCE [LARGE SCALE GENOMIC DNA]</scope>
</reference>
<dbReference type="InterPro" id="IPR007080">
    <property type="entry name" value="RNA_pol_Rpb1_1"/>
</dbReference>
<dbReference type="InterPro" id="IPR007066">
    <property type="entry name" value="RNA_pol_Rpb1_3"/>
</dbReference>
<dbReference type="InterPro" id="IPR044893">
    <property type="entry name" value="RNA_pol_Rpb1_clamp_domain"/>
</dbReference>
<dbReference type="InterPro" id="IPR007081">
    <property type="entry name" value="RNA_pol_Rpb1_5"/>
</dbReference>
<dbReference type="InterPro" id="IPR047107">
    <property type="entry name" value="DNA-dir_RNA_pol1_lsu_C"/>
</dbReference>
<evidence type="ECO:0000256" key="4">
    <source>
        <dbReference type="ARBA" id="ARBA00022679"/>
    </source>
</evidence>
<comment type="similarity">
    <text evidence="2 11">Belongs to the RNA polymerase beta' chain family.</text>
</comment>
<dbReference type="Gene3D" id="1.10.600.10">
    <property type="entry name" value="Farnesyl Diphosphate Synthase"/>
    <property type="match status" value="1"/>
</dbReference>
<dbReference type="SFLD" id="SFLDS00005">
    <property type="entry name" value="Isoprenoid_Synthase_Type_I"/>
    <property type="match status" value="1"/>
</dbReference>
<evidence type="ECO:0000256" key="11">
    <source>
        <dbReference type="RuleBase" id="RU004279"/>
    </source>
</evidence>
<dbReference type="PROSITE" id="PS00723">
    <property type="entry name" value="POLYPRENYL_SYNTHASE_1"/>
    <property type="match status" value="1"/>
</dbReference>
<dbReference type="Gene3D" id="3.30.70.2850">
    <property type="match status" value="1"/>
</dbReference>
<keyword evidence="3 11" id="KW-0240">DNA-directed RNA polymerase</keyword>
<evidence type="ECO:0000256" key="3">
    <source>
        <dbReference type="ARBA" id="ARBA00022478"/>
    </source>
</evidence>
<dbReference type="InterPro" id="IPR033749">
    <property type="entry name" value="Polyprenyl_synt_CS"/>
</dbReference>
<dbReference type="Gene3D" id="1.10.132.30">
    <property type="match status" value="1"/>
</dbReference>
<feature type="region of interest" description="Disordered" evidence="12">
    <location>
        <begin position="262"/>
        <end position="291"/>
    </location>
</feature>
<dbReference type="Gene3D" id="1.10.274.100">
    <property type="entry name" value="RNA polymerase Rpb1, domain 3"/>
    <property type="match status" value="1"/>
</dbReference>
<dbReference type="InterPro" id="IPR038120">
    <property type="entry name" value="Rpb1_funnel_sf"/>
</dbReference>
<feature type="region of interest" description="Disordered" evidence="12">
    <location>
        <begin position="156"/>
        <end position="175"/>
    </location>
</feature>
<dbReference type="Pfam" id="PF05000">
    <property type="entry name" value="RNA_pol_Rpb1_4"/>
    <property type="match status" value="1"/>
</dbReference>
<dbReference type="InterPro" id="IPR015699">
    <property type="entry name" value="DNA-dir_RNA_pol1_lsu_N"/>
</dbReference>
<keyword evidence="15" id="KW-1185">Reference proteome</keyword>
<evidence type="ECO:0000256" key="6">
    <source>
        <dbReference type="ARBA" id="ARBA00022723"/>
    </source>
</evidence>
<dbReference type="PANTHER" id="PTHR19376:SF11">
    <property type="entry name" value="DNA-DIRECTED RNA POLYMERASE I SUBUNIT RPA1"/>
    <property type="match status" value="1"/>
</dbReference>
<dbReference type="PANTHER" id="PTHR19376">
    <property type="entry name" value="DNA-DIRECTED RNA POLYMERASE"/>
    <property type="match status" value="1"/>
</dbReference>
<evidence type="ECO:0000256" key="1">
    <source>
        <dbReference type="ARBA" id="ARBA00004123"/>
    </source>
</evidence>
<dbReference type="Gene3D" id="4.10.860.120">
    <property type="entry name" value="RNA polymerase II, clamp domain"/>
    <property type="match status" value="1"/>
</dbReference>
<evidence type="ECO:0000256" key="8">
    <source>
        <dbReference type="ARBA" id="ARBA00022842"/>
    </source>
</evidence>
<dbReference type="InterPro" id="IPR045867">
    <property type="entry name" value="DNA-dir_RpoC_beta_prime"/>
</dbReference>
<evidence type="ECO:0000256" key="7">
    <source>
        <dbReference type="ARBA" id="ARBA00022833"/>
    </source>
</evidence>
<evidence type="ECO:0000259" key="13">
    <source>
        <dbReference type="SMART" id="SM00663"/>
    </source>
</evidence>
<dbReference type="CDD" id="cd02735">
    <property type="entry name" value="RNAP_I_Rpa1_C"/>
    <property type="match status" value="1"/>
</dbReference>
<evidence type="ECO:0000313" key="14">
    <source>
        <dbReference type="EMBL" id="CAG5091695.1"/>
    </source>
</evidence>
<feature type="domain" description="RNA polymerase N-terminal" evidence="13">
    <location>
        <begin position="327"/>
        <end position="672"/>
    </location>
</feature>
<keyword evidence="7" id="KW-0862">Zinc</keyword>
<gene>
    <name evidence="14" type="ORF">OKIOD_LOCUS4759</name>
</gene>
<dbReference type="Gene3D" id="3.30.1490.180">
    <property type="entry name" value="RNA polymerase ii"/>
    <property type="match status" value="1"/>
</dbReference>
<feature type="region of interest" description="Disordered" evidence="12">
    <location>
        <begin position="1443"/>
        <end position="1510"/>
    </location>
</feature>
<evidence type="ECO:0000313" key="15">
    <source>
        <dbReference type="Proteomes" id="UP001158576"/>
    </source>
</evidence>
<dbReference type="Pfam" id="PF04983">
    <property type="entry name" value="RNA_pol_Rpb1_3"/>
    <property type="match status" value="1"/>
</dbReference>
<dbReference type="Gene3D" id="2.40.40.20">
    <property type="match status" value="1"/>
</dbReference>
<evidence type="ECO:0000256" key="5">
    <source>
        <dbReference type="ARBA" id="ARBA00022695"/>
    </source>
</evidence>
<proteinExistence type="inferred from homology"/>
<dbReference type="Pfam" id="PF04997">
    <property type="entry name" value="RNA_pol_Rpb1_1"/>
    <property type="match status" value="1"/>
</dbReference>
<comment type="function">
    <text evidence="11">DNA-dependent RNA polymerase catalyzes the transcription of DNA into RNA using the four ribonucleoside triphosphates as substrates.</text>
</comment>
<evidence type="ECO:0000256" key="2">
    <source>
        <dbReference type="ARBA" id="ARBA00006460"/>
    </source>
</evidence>
<dbReference type="InterPro" id="IPR042102">
    <property type="entry name" value="RNA_pol_Rpb1_3_sf"/>
</dbReference>
<dbReference type="Gene3D" id="6.10.250.2940">
    <property type="match status" value="1"/>
</dbReference>
<dbReference type="Pfam" id="PF04998">
    <property type="entry name" value="RNA_pol_Rpb1_5"/>
    <property type="match status" value="1"/>
</dbReference>
<keyword evidence="6" id="KW-0479">Metal-binding</keyword>
<dbReference type="EC" id="2.7.7.6" evidence="11"/>
<evidence type="ECO:0000256" key="9">
    <source>
        <dbReference type="ARBA" id="ARBA00023163"/>
    </source>
</evidence>
<dbReference type="CDD" id="cd00685">
    <property type="entry name" value="Trans_IPPS_HT"/>
    <property type="match status" value="1"/>
</dbReference>
<dbReference type="Gene3D" id="6.20.50.80">
    <property type="match status" value="1"/>
</dbReference>
<comment type="catalytic activity">
    <reaction evidence="11">
        <text>RNA(n) + a ribonucleoside 5'-triphosphate = RNA(n+1) + diphosphate</text>
        <dbReference type="Rhea" id="RHEA:21248"/>
        <dbReference type="Rhea" id="RHEA-COMP:14527"/>
        <dbReference type="Rhea" id="RHEA-COMP:17342"/>
        <dbReference type="ChEBI" id="CHEBI:33019"/>
        <dbReference type="ChEBI" id="CHEBI:61557"/>
        <dbReference type="ChEBI" id="CHEBI:140395"/>
        <dbReference type="EC" id="2.7.7.6"/>
    </reaction>
</comment>
<comment type="subcellular location">
    <subcellularLocation>
        <location evidence="1">Nucleus</location>
    </subcellularLocation>
</comment>
<accession>A0ABN7S864</accession>
<dbReference type="SUPFAM" id="SSF64484">
    <property type="entry name" value="beta and beta-prime subunits of DNA dependent RNA-polymerase"/>
    <property type="match status" value="1"/>
</dbReference>
<keyword evidence="4 11" id="KW-0808">Transferase</keyword>
<feature type="compositionally biased region" description="Acidic residues" evidence="12">
    <location>
        <begin position="1474"/>
        <end position="1506"/>
    </location>
</feature>
<dbReference type="CDD" id="cd01435">
    <property type="entry name" value="RNAP_I_RPA1_N"/>
    <property type="match status" value="1"/>
</dbReference>
<evidence type="ECO:0000256" key="12">
    <source>
        <dbReference type="SAM" id="MobiDB-lite"/>
    </source>
</evidence>
<organism evidence="14 15">
    <name type="scientific">Oikopleura dioica</name>
    <name type="common">Tunicate</name>
    <dbReference type="NCBI Taxonomy" id="34765"/>
    <lineage>
        <taxon>Eukaryota</taxon>
        <taxon>Metazoa</taxon>
        <taxon>Chordata</taxon>
        <taxon>Tunicata</taxon>
        <taxon>Appendicularia</taxon>
        <taxon>Copelata</taxon>
        <taxon>Oikopleuridae</taxon>
        <taxon>Oikopleura</taxon>
    </lineage>
</organism>
<dbReference type="Proteomes" id="UP001158576">
    <property type="component" value="Chromosome PAR"/>
</dbReference>
<keyword evidence="10" id="KW-0539">Nucleus</keyword>
<dbReference type="SUPFAM" id="SSF48576">
    <property type="entry name" value="Terpenoid synthases"/>
    <property type="match status" value="1"/>
</dbReference>
<dbReference type="InterPro" id="IPR000722">
    <property type="entry name" value="RNA_pol_asu"/>
</dbReference>
<dbReference type="InterPro" id="IPR008949">
    <property type="entry name" value="Isoprenoid_synthase_dom_sf"/>
</dbReference>
<dbReference type="InterPro" id="IPR006592">
    <property type="entry name" value="RNA_pol_N"/>
</dbReference>
<dbReference type="EMBL" id="OU015568">
    <property type="protein sequence ID" value="CAG5091695.1"/>
    <property type="molecule type" value="Genomic_DNA"/>
</dbReference>
<keyword evidence="5 11" id="KW-0548">Nucleotidyltransferase</keyword>
<keyword evidence="9 11" id="KW-0804">Transcription</keyword>
<dbReference type="SMART" id="SM00663">
    <property type="entry name" value="RPOLA_N"/>
    <property type="match status" value="1"/>
</dbReference>
<sequence>MRRRANLGVESDIVRSWPNRISFRTYSKDEIIKLSVKEITECDLVYEDRVEGKKSAQLNGLHDPALGPLNRGDRCSTCNSSEKYCPGHCGHINLPSPVINPVFFTTLKMLLAASCPDCSHFLCTEKALLTLQAKLICLNAGRMDIFTEIERETKNHYGAEKDTEGATADENLSHGTKSKTLDELQEFLKVKTESIQLGNGKDMNRASVFHKREVVNVFMDYFKQKIKKCPRCLTAKPTMKFESAGGVTRVYLELPRRKDEINLEAESEGSDEEEDEIDKEKRKAKSAPNTDATLQRVPTNLLYRQLKKLFATERQTCDLLFDGTGFEAFFIETVLVPPNCFRRMNKAGQKVLASDRTAMLQKILESSKKLNWLYGHRVREMNMETNETDEGYESQGDRIKVKSFLSTLPGASMDEKQENLEMNLQQLINIHIDSNMEKSITTKNPGIKQKLEKKKGLFRQNIMGKRVNFCARTVITPDPNIATNEFGVSDFVAKKLTYPERVTQYNYKELRQAVINGPRNHPGATHILWPNGLRETLDPDDETQRVACANQLLTSEEDNEGLGRMKTVLRHLRSGDAILANRQPTLHKGSIMAFNARVIPGEKTFRLHYSNCKHFNADFDGDEMNVHFPQSEEARAEAEMLMNTNHMFRSAKDGFPLAGLMQDHVIAGALMCVRGSFFDKSEYQNLVINCLERHHPGKKIKFLPPAIFKPKALWTGKQIITTIIQNLCGGSGPNYVGNCKMKDSVYMKDGEKERSIPNPSKVKGCSMKDSEFVVRHGYVCSGYLDKDQIGSAKYSILAAVEEIFGGPTVGKLITAVTYCLSHYLKCYKGFTLGIRDVVTSSRIAKKRKKIVRTGDFAGLKELAKHFELADDLPESPEELAELDAAVRAKIRHAHLVGTEFTMHEVDAICKKAANSVTEAIHRLCEPNLEEKFPRNNLETLIVTGAKGSKANLLNMASNLGQVEFDGKRPKILASGRCFPCWKPYEHDVRSGAFISHRYAGGLRPQEMFFHVMAGRDGLIDTACKTSSSGYLQRCLIKHLEGITISYDRTVRDHDQSVVQFQYGEDGIDVAKTPYMVPHQFDFIKENSTLYSRKLWPTGKMPRMSDEVKRLQKQTEKFRNREAKNQWAERNVAGIERVLAFNDFLKSHEKLSEFNDALPQLIKEQGREVVDSFNHMAIKVWHQVTTKKKKSGRVKKNLDPPVEELEEVFPGEEPLTEDIRQMWIKKRIVPDPHIASLSPDIHLGSASEAFIGHVKAYLSKMKRTDKPIQELLYSKYRQSLMPPGDQIGLVIAQSIGEPSTQMTLNTFHMAGKADVNITLGIPRLRELLMTAPTEVKTPSMTIPFHRHVTEPEVEKFVNSLKNIRLSDVITAVKAQNKLIVQDGCFQLQTEVEIKIGRKLCKRLDLDPEFVVSEIMRKKLFKVVIKKLEDAEKARKKQDLFVSKNKEAARSKRGRRAGNEDNEGDDDEPAARVIEDDVDECEYEDVDDEVKDEEDDDPEEIDNSDSDNDEFKQNETEEILEKLKMNKSAGNFWEIVLASHASVSSVVHDAKKFSWILVTFKRDPSSENIDLVHIIESAVREILIQGIPSISKVTFKPSEDRTHFEILTEGINFPGFYKYPEMLDLNRISTNDVNAFRNAYGIEAAVMTMQREIDKVFKPYGIAVDKRHTSLVADYVTQEGQYRAFNRHGLKTCASPIQKMSYETTTQFLIDSIVYGEDDDMTSPAASVAAGQLFKGGTEWRYNGNTVMLRKGPIRRTPRRMPNVRRAGLHVRENDMTGSKLSDKIKVAMVPDDAHDEIYPMACYYFDGSGKSIRPLIVGRVAEALGGCIETNEKLQKVAMIAEMIHTGSLVHDDVIDKSEERRGKASANSKWGVTKAVMAGNYIISYSSQLLASLESDEVTKIISRIIEDLIYGELCQLESVNSNHEHRYKQYIKKTYLKTASLIANSAEAVAVLTDQSAQVQQAAFNFGKYLGIAFQIQDDRLDFLADSAQLGKPACADLKLGLSTAPVLYACQTHEAEMWPLMKRRFSKPGDVQKAHNIITRKSDALLKTRLLAENYAKRAAREIELLTSDPVLRENLLELTKMVTNRDK</sequence>
<name>A0ABN7S864_OIKDI</name>
<dbReference type="InterPro" id="IPR007083">
    <property type="entry name" value="RNA_pol_Rpb1_4"/>
</dbReference>
<dbReference type="Pfam" id="PF00348">
    <property type="entry name" value="polyprenyl_synt"/>
    <property type="match status" value="1"/>
</dbReference>
<dbReference type="Pfam" id="PF00623">
    <property type="entry name" value="RNA_pol_Rpb1_2"/>
    <property type="match status" value="1"/>
</dbReference>